<accession>A0A2D0L2U2</accession>
<gene>
    <name evidence="2" type="ORF">Xkoz_03266</name>
</gene>
<proteinExistence type="predicted"/>
<evidence type="ECO:0000259" key="1">
    <source>
        <dbReference type="Pfam" id="PF13700"/>
    </source>
</evidence>
<evidence type="ECO:0000313" key="3">
    <source>
        <dbReference type="Proteomes" id="UP000221101"/>
    </source>
</evidence>
<dbReference type="Proteomes" id="UP000221101">
    <property type="component" value="Unassembled WGS sequence"/>
</dbReference>
<name>A0A2D0L2U2_9GAMM</name>
<dbReference type="EMBL" id="NJCX01000028">
    <property type="protein sequence ID" value="PHM70000.1"/>
    <property type="molecule type" value="Genomic_DNA"/>
</dbReference>
<reference evidence="2 3" key="1">
    <citation type="journal article" date="2017" name="Nat. Microbiol.">
        <title>Natural product diversity associated with the nematode symbionts Photorhabdus and Xenorhabdus.</title>
        <authorList>
            <person name="Tobias N.J."/>
            <person name="Wolff H."/>
            <person name="Djahanschiri B."/>
            <person name="Grundmann F."/>
            <person name="Kronenwerth M."/>
            <person name="Shi Y.M."/>
            <person name="Simonyi S."/>
            <person name="Grun P."/>
            <person name="Shapiro-Ilan D."/>
            <person name="Pidot S.J."/>
            <person name="Stinear T.P."/>
            <person name="Ebersberger I."/>
            <person name="Bode H.B."/>
        </authorList>
    </citation>
    <scope>NUCLEOTIDE SEQUENCE [LARGE SCALE GENOMIC DNA]</scope>
    <source>
        <strain evidence="2 3">DSM 17907</strain>
    </source>
</reference>
<feature type="domain" description="DUF4158" evidence="1">
    <location>
        <begin position="6"/>
        <end position="79"/>
    </location>
</feature>
<keyword evidence="3" id="KW-1185">Reference proteome</keyword>
<dbReference type="Pfam" id="PF13700">
    <property type="entry name" value="DUF4158"/>
    <property type="match status" value="1"/>
</dbReference>
<comment type="caution">
    <text evidence="2">The sequence shown here is derived from an EMBL/GenBank/DDBJ whole genome shotgun (WGS) entry which is preliminary data.</text>
</comment>
<sequence length="89" mass="10684">MGNERFLTQRQRYQPVTLPQDFSDEEMVRDWTLSEADQKEVKRYRTNSRLFIAIQLCAVRLYGRFLMEVNDLSPRIVSYSIANLICRHR</sequence>
<dbReference type="AlphaFoldDB" id="A0A2D0L2U2"/>
<organism evidence="2 3">
    <name type="scientific">Xenorhabdus kozodoii</name>
    <dbReference type="NCBI Taxonomy" id="351676"/>
    <lineage>
        <taxon>Bacteria</taxon>
        <taxon>Pseudomonadati</taxon>
        <taxon>Pseudomonadota</taxon>
        <taxon>Gammaproteobacteria</taxon>
        <taxon>Enterobacterales</taxon>
        <taxon>Morganellaceae</taxon>
        <taxon>Xenorhabdus</taxon>
    </lineage>
</organism>
<protein>
    <submittedName>
        <fullName evidence="2">Tn3 family transposase</fullName>
    </submittedName>
</protein>
<evidence type="ECO:0000313" key="2">
    <source>
        <dbReference type="EMBL" id="PHM70000.1"/>
    </source>
</evidence>
<dbReference type="InterPro" id="IPR025296">
    <property type="entry name" value="DUF4158"/>
</dbReference>